<dbReference type="InterPro" id="IPR022298">
    <property type="entry name" value="Conjug_transposon_TraN"/>
</dbReference>
<comment type="caution">
    <text evidence="1">The sequence shown here is derived from an EMBL/GenBank/DDBJ whole genome shotgun (WGS) entry which is preliminary data.</text>
</comment>
<sequence length="266" mass="30537">MKNYILIVALTALHTIEAQPPLDTIYANSSKNVALFFPKPIRQAITGTTRFLFTYNREKPQHFGLLQAHPGPESNLLIVTEDGSLYSYILAYSNTLPQFNYFITNKESIGNETPLQPIPKSLINTTDSITNRVTYLRKFSDYIGNNPKRPLATNSTNDIQLQLRKPVYYGSETYLALEMSNYSGINFEIEYLAIYRISGSKKRKASLQRIPLEPIYIHNKPDTIFHGVKYHFIYVVPKFVLTEKERLQVVIHERNGSRKLQLTTSL</sequence>
<evidence type="ECO:0008006" key="3">
    <source>
        <dbReference type="Google" id="ProtNLM"/>
    </source>
</evidence>
<dbReference type="AlphaFoldDB" id="I0WGJ3"/>
<dbReference type="OrthoDB" id="1451423at2"/>
<organism evidence="1 2">
    <name type="scientific">Imtechella halotolerans K1</name>
    <dbReference type="NCBI Taxonomy" id="946077"/>
    <lineage>
        <taxon>Bacteria</taxon>
        <taxon>Pseudomonadati</taxon>
        <taxon>Bacteroidota</taxon>
        <taxon>Flavobacteriia</taxon>
        <taxon>Flavobacteriales</taxon>
        <taxon>Flavobacteriaceae</taxon>
        <taxon>Imtechella</taxon>
    </lineage>
</organism>
<dbReference type="eggNOG" id="ENOG50319UJ">
    <property type="taxonomic scope" value="Bacteria"/>
</dbReference>
<dbReference type="Pfam" id="PF13595">
    <property type="entry name" value="DUF4138"/>
    <property type="match status" value="1"/>
</dbReference>
<dbReference type="RefSeq" id="WP_008237983.1">
    <property type="nucleotide sequence ID" value="NZ_AJJU01000004.1"/>
</dbReference>
<dbReference type="Proteomes" id="UP000005938">
    <property type="component" value="Unassembled WGS sequence"/>
</dbReference>
<name>I0WGJ3_9FLAO</name>
<gene>
    <name evidence="1" type="ORF">W5A_04823</name>
</gene>
<accession>I0WGJ3</accession>
<keyword evidence="2" id="KW-1185">Reference proteome</keyword>
<dbReference type="EMBL" id="AJJU01000004">
    <property type="protein sequence ID" value="EID75509.1"/>
    <property type="molecule type" value="Genomic_DNA"/>
</dbReference>
<evidence type="ECO:0000313" key="2">
    <source>
        <dbReference type="Proteomes" id="UP000005938"/>
    </source>
</evidence>
<dbReference type="STRING" id="946077.W5A_04823"/>
<protein>
    <recommendedName>
        <fullName evidence="3">DUF4138 domain-containing protein</fullName>
    </recommendedName>
</protein>
<evidence type="ECO:0000313" key="1">
    <source>
        <dbReference type="EMBL" id="EID75509.1"/>
    </source>
</evidence>
<reference evidence="1 2" key="1">
    <citation type="journal article" date="2012" name="J. Bacteriol.">
        <title>Genome Sequence of the Halotolerant Bacterium Imtechella halotolerans K1T.</title>
        <authorList>
            <person name="Kumar S."/>
            <person name="Vikram S."/>
            <person name="Subramanian S."/>
            <person name="Raghava G.P."/>
            <person name="Pinnaka A.K."/>
        </authorList>
    </citation>
    <scope>NUCLEOTIDE SEQUENCE [LARGE SCALE GENOMIC DNA]</scope>
    <source>
        <strain evidence="1 2">K1</strain>
    </source>
</reference>
<proteinExistence type="predicted"/>